<proteinExistence type="predicted"/>
<feature type="signal peptide" evidence="1">
    <location>
        <begin position="1"/>
        <end position="17"/>
    </location>
</feature>
<sequence length="219" mass="22450">MRRHALLGALLPAVAGAAPQLYDTGPSQDLALVRFVNAGALALTVQSGGPAKASVVVAPSAPITDYQPVRSDAPVTGYWKSGQRQMAITLRVPSGGSASVLAWQGANGEIAGASFTEPPPSFDPLRASLAFYNADARCTAAGLLASTGNTAIFENQAALASARRAVNPVKLAVHATCNGQPVEGTVDLGSLQAGQRYSVFLVPAGKGSRLMGLQDRIAR</sequence>
<evidence type="ECO:0000313" key="3">
    <source>
        <dbReference type="Proteomes" id="UP000077852"/>
    </source>
</evidence>
<keyword evidence="1" id="KW-0732">Signal</keyword>
<feature type="chain" id="PRO_5041743949" description="Alginate biosynthesis protein AlgF" evidence="1">
    <location>
        <begin position="18"/>
        <end position="219"/>
    </location>
</feature>
<evidence type="ECO:0000256" key="1">
    <source>
        <dbReference type="SAM" id="SignalP"/>
    </source>
</evidence>
<dbReference type="EMBL" id="LVHG01000105">
    <property type="protein sequence ID" value="OAK55347.1"/>
    <property type="molecule type" value="Genomic_DNA"/>
</dbReference>
<protein>
    <recommendedName>
        <fullName evidence="4">Alginate biosynthesis protein AlgF</fullName>
    </recommendedName>
</protein>
<gene>
    <name evidence="2" type="ORF">A3K87_31675</name>
</gene>
<accession>A0AA91I7F7</accession>
<evidence type="ECO:0000313" key="2">
    <source>
        <dbReference type="EMBL" id="OAK55347.1"/>
    </source>
</evidence>
<dbReference type="AlphaFoldDB" id="A0AA91I7F7"/>
<name>A0AA91I7F7_VARPD</name>
<evidence type="ECO:0008006" key="4">
    <source>
        <dbReference type="Google" id="ProtNLM"/>
    </source>
</evidence>
<dbReference type="Proteomes" id="UP000077852">
    <property type="component" value="Unassembled WGS sequence"/>
</dbReference>
<comment type="caution">
    <text evidence="2">The sequence shown here is derived from an EMBL/GenBank/DDBJ whole genome shotgun (WGS) entry which is preliminary data.</text>
</comment>
<organism evidence="2 3">
    <name type="scientific">Variovorax paradoxus</name>
    <dbReference type="NCBI Taxonomy" id="34073"/>
    <lineage>
        <taxon>Bacteria</taxon>
        <taxon>Pseudomonadati</taxon>
        <taxon>Pseudomonadota</taxon>
        <taxon>Betaproteobacteria</taxon>
        <taxon>Burkholderiales</taxon>
        <taxon>Comamonadaceae</taxon>
        <taxon>Variovorax</taxon>
    </lineage>
</organism>
<reference evidence="2 3" key="1">
    <citation type="submission" date="2016-03" db="EMBL/GenBank/DDBJ databases">
        <title>Genome sequence of Variovorax paradoxus KB5.</title>
        <authorList>
            <person name="Jeong H."/>
            <person name="Hong C.E."/>
            <person name="Jo S.H."/>
            <person name="Park J.M."/>
        </authorList>
    </citation>
    <scope>NUCLEOTIDE SEQUENCE [LARGE SCALE GENOMIC DNA]</scope>
    <source>
        <strain evidence="2 3">KB5</strain>
    </source>
</reference>